<evidence type="ECO:0008006" key="4">
    <source>
        <dbReference type="Google" id="ProtNLM"/>
    </source>
</evidence>
<organism evidence="2 3">
    <name type="scientific">Pseudomonas tremae</name>
    <dbReference type="NCBI Taxonomy" id="200454"/>
    <lineage>
        <taxon>Bacteria</taxon>
        <taxon>Pseudomonadati</taxon>
        <taxon>Pseudomonadota</taxon>
        <taxon>Gammaproteobacteria</taxon>
        <taxon>Pseudomonadales</taxon>
        <taxon>Pseudomonadaceae</taxon>
        <taxon>Pseudomonas</taxon>
    </lineage>
</organism>
<reference evidence="2 3" key="1">
    <citation type="submission" date="2015-09" db="EMBL/GenBank/DDBJ databases">
        <title>Genome announcement of multiple Pseudomonas syringae strains.</title>
        <authorList>
            <person name="Thakur S."/>
            <person name="Wang P.W."/>
            <person name="Gong Y."/>
            <person name="Weir B.S."/>
            <person name="Guttman D.S."/>
        </authorList>
    </citation>
    <scope>NUCLEOTIDE SEQUENCE [LARGE SCALE GENOMIC DNA]</scope>
    <source>
        <strain evidence="2 3">ICMP9151</strain>
    </source>
</reference>
<evidence type="ECO:0000313" key="3">
    <source>
        <dbReference type="Proteomes" id="UP000050523"/>
    </source>
</evidence>
<dbReference type="EMBL" id="LJRO01000206">
    <property type="protein sequence ID" value="KPZ00042.1"/>
    <property type="molecule type" value="Genomic_DNA"/>
</dbReference>
<feature type="signal peptide" evidence="1">
    <location>
        <begin position="1"/>
        <end position="17"/>
    </location>
</feature>
<proteinExistence type="predicted"/>
<dbReference type="Proteomes" id="UP000050523">
    <property type="component" value="Unassembled WGS sequence"/>
</dbReference>
<feature type="chain" id="PRO_5041340390" description="Secreted protein" evidence="1">
    <location>
        <begin position="18"/>
        <end position="70"/>
    </location>
</feature>
<evidence type="ECO:0000313" key="2">
    <source>
        <dbReference type="EMBL" id="KPZ00042.1"/>
    </source>
</evidence>
<comment type="caution">
    <text evidence="2">The sequence shown here is derived from an EMBL/GenBank/DDBJ whole genome shotgun (WGS) entry which is preliminary data.</text>
</comment>
<name>A0AA40TUM2_9PSED</name>
<protein>
    <recommendedName>
        <fullName evidence="4">Secreted protein</fullName>
    </recommendedName>
</protein>
<gene>
    <name evidence="2" type="ORF">ALO43_101430</name>
</gene>
<accession>A0AA40TUM2</accession>
<keyword evidence="1" id="KW-0732">Signal</keyword>
<dbReference type="AlphaFoldDB" id="A0AA40TUM2"/>
<sequence>MKLIFAMLLMFRAYTFASCSSISDHDECAYFEAKQGGGSCTTINDHDLRAQCESMKQWYWFCWLSSLTDR</sequence>
<evidence type="ECO:0000256" key="1">
    <source>
        <dbReference type="SAM" id="SignalP"/>
    </source>
</evidence>